<proteinExistence type="predicted"/>
<dbReference type="PANTHER" id="PTHR12526">
    <property type="entry name" value="GLYCOSYLTRANSFERASE"/>
    <property type="match status" value="1"/>
</dbReference>
<dbReference type="Proteomes" id="UP000051378">
    <property type="component" value="Unassembled WGS sequence"/>
</dbReference>
<feature type="domain" description="Glycosyl transferase family 1" evidence="1">
    <location>
        <begin position="319"/>
        <end position="479"/>
    </location>
</feature>
<dbReference type="EMBL" id="AYZL01000001">
    <property type="protein sequence ID" value="KRN04983.1"/>
    <property type="molecule type" value="Genomic_DNA"/>
</dbReference>
<dbReference type="InterPro" id="IPR001296">
    <property type="entry name" value="Glyco_trans_1"/>
</dbReference>
<sequence>MIYFVNQYLLELNTSIEHTEVKRINLFKQMKIPAKIVTRDFNTMMAENIKSLGLDNDQVLNMYDYFRDTINIPVRVTKNCDLDISKEYDINPGANISRVVKGAQLIMNIHHVPGTFGHTYFIEYFDYLGNLVKKRDYDSRGFMARDQFFAADGLLIYERHYDKNGDVKIENYFDDQAIVIRTILYDYKDETYYFENEMELASFFLDELNRQNDLKATFIGDRPTISYDMIMGMQTRGKNILYMPNPHTIDDNDGVYADMSGLYANAIYQHPNQWNSIIVATAKQKNDLTKWYGGKSPIPIEVISPSVQVESEQDTILDKNTAHQENKVIYTGKLDAKNNVVELVEAFDKVVTILPNATLDIYGYGTEYDAIKTKIDELKLSNSVRLLGYHSDLTSAYQSAELLVYTGNVDVEPLCLIEAMSYSVPCVAYNSLYGIQDIIKDGENGFVVDKHRIDELASTIIKTLENKKRLHKMSQNAYHTAKTYAPENMIQKWQQVLN</sequence>
<dbReference type="Pfam" id="PF00534">
    <property type="entry name" value="Glycos_transf_1"/>
    <property type="match status" value="1"/>
</dbReference>
<gene>
    <name evidence="2" type="ORF">FC86_GL000009</name>
</gene>
<keyword evidence="3" id="KW-1185">Reference proteome</keyword>
<dbReference type="PANTHER" id="PTHR12526:SF630">
    <property type="entry name" value="GLYCOSYLTRANSFERASE"/>
    <property type="match status" value="1"/>
</dbReference>
<reference evidence="2 3" key="1">
    <citation type="journal article" date="2015" name="Genome Announc.">
        <title>Expanding the biotechnology potential of lactobacilli through comparative genomics of 213 strains and associated genera.</title>
        <authorList>
            <person name="Sun Z."/>
            <person name="Harris H.M."/>
            <person name="McCann A."/>
            <person name="Guo C."/>
            <person name="Argimon S."/>
            <person name="Zhang W."/>
            <person name="Yang X."/>
            <person name="Jeffery I.B."/>
            <person name="Cooney J.C."/>
            <person name="Kagawa T.F."/>
            <person name="Liu W."/>
            <person name="Song Y."/>
            <person name="Salvetti E."/>
            <person name="Wrobel A."/>
            <person name="Rasinkangas P."/>
            <person name="Parkhill J."/>
            <person name="Rea M.C."/>
            <person name="O'Sullivan O."/>
            <person name="Ritari J."/>
            <person name="Douillard F.P."/>
            <person name="Paul Ross R."/>
            <person name="Yang R."/>
            <person name="Briner A.E."/>
            <person name="Felis G.E."/>
            <person name="de Vos W.M."/>
            <person name="Barrangou R."/>
            <person name="Klaenhammer T.R."/>
            <person name="Caufield P.W."/>
            <person name="Cui Y."/>
            <person name="Zhang H."/>
            <person name="O'Toole P.W."/>
        </authorList>
    </citation>
    <scope>NUCLEOTIDE SEQUENCE [LARGE SCALE GENOMIC DNA]</scope>
    <source>
        <strain evidence="2 3">DSM 23037</strain>
    </source>
</reference>
<organism evidence="2 3">
    <name type="scientific">Holzapfeliella floricola DSM 23037 = JCM 16512</name>
    <dbReference type="NCBI Taxonomy" id="1423744"/>
    <lineage>
        <taxon>Bacteria</taxon>
        <taxon>Bacillati</taxon>
        <taxon>Bacillota</taxon>
        <taxon>Bacilli</taxon>
        <taxon>Lactobacillales</taxon>
        <taxon>Lactobacillaceae</taxon>
        <taxon>Holzapfeliella</taxon>
    </lineage>
</organism>
<dbReference type="RefSeq" id="WP_056973994.1">
    <property type="nucleotide sequence ID" value="NZ_AYZL01000001.1"/>
</dbReference>
<keyword evidence="2" id="KW-0808">Transferase</keyword>
<evidence type="ECO:0000313" key="2">
    <source>
        <dbReference type="EMBL" id="KRN04983.1"/>
    </source>
</evidence>
<name>A0A0R2DVF5_9LACO</name>
<dbReference type="Gene3D" id="3.40.50.2000">
    <property type="entry name" value="Glycogen Phosphorylase B"/>
    <property type="match status" value="3"/>
</dbReference>
<dbReference type="STRING" id="1423744.FC86_GL000009"/>
<dbReference type="GO" id="GO:0016757">
    <property type="term" value="F:glycosyltransferase activity"/>
    <property type="evidence" value="ECO:0007669"/>
    <property type="project" value="InterPro"/>
</dbReference>
<dbReference type="SUPFAM" id="SSF53756">
    <property type="entry name" value="UDP-Glycosyltransferase/glycogen phosphorylase"/>
    <property type="match status" value="1"/>
</dbReference>
<comment type="caution">
    <text evidence="2">The sequence shown here is derived from an EMBL/GenBank/DDBJ whole genome shotgun (WGS) entry which is preliminary data.</text>
</comment>
<dbReference type="PATRIC" id="fig|1423744.4.peg.10"/>
<dbReference type="OrthoDB" id="570545at2"/>
<evidence type="ECO:0000313" key="3">
    <source>
        <dbReference type="Proteomes" id="UP000051378"/>
    </source>
</evidence>
<evidence type="ECO:0000259" key="1">
    <source>
        <dbReference type="Pfam" id="PF00534"/>
    </source>
</evidence>
<protein>
    <submittedName>
        <fullName evidence="2">Poly(Glycerol-phosphate) alpha-glucosyltransferase</fullName>
    </submittedName>
</protein>
<accession>A0A0R2DVF5</accession>
<dbReference type="AlphaFoldDB" id="A0A0R2DVF5"/>